<dbReference type="InterPro" id="IPR007318">
    <property type="entry name" value="Phopholipid_MeTrfase"/>
</dbReference>
<dbReference type="EMBL" id="DRMS01000172">
    <property type="protein sequence ID" value="HFC92034.1"/>
    <property type="molecule type" value="Genomic_DNA"/>
</dbReference>
<evidence type="ECO:0000256" key="3">
    <source>
        <dbReference type="ARBA" id="ARBA00022989"/>
    </source>
</evidence>
<reference evidence="6" key="1">
    <citation type="journal article" date="2020" name="mSystems">
        <title>Genome- and Community-Level Interaction Insights into Carbon Utilization and Element Cycling Functions of Hydrothermarchaeota in Hydrothermal Sediment.</title>
        <authorList>
            <person name="Zhou Z."/>
            <person name="Liu Y."/>
            <person name="Xu W."/>
            <person name="Pan J."/>
            <person name="Luo Z.H."/>
            <person name="Li M."/>
        </authorList>
    </citation>
    <scope>NUCLEOTIDE SEQUENCE [LARGE SCALE GENOMIC DNA]</scope>
    <source>
        <strain evidence="6">HyVt-493</strain>
    </source>
</reference>
<dbReference type="GO" id="GO:0012505">
    <property type="term" value="C:endomembrane system"/>
    <property type="evidence" value="ECO:0007669"/>
    <property type="project" value="UniProtKB-SubCell"/>
</dbReference>
<protein>
    <submittedName>
        <fullName evidence="6">Isoprenylcysteine carboxylmethyltransferase family protein</fullName>
    </submittedName>
</protein>
<dbReference type="PANTHER" id="PTHR12714:SF24">
    <property type="entry name" value="SLR1182 PROTEIN"/>
    <property type="match status" value="1"/>
</dbReference>
<dbReference type="Proteomes" id="UP000885750">
    <property type="component" value="Unassembled WGS sequence"/>
</dbReference>
<dbReference type="GO" id="GO:0016740">
    <property type="term" value="F:transferase activity"/>
    <property type="evidence" value="ECO:0007669"/>
    <property type="project" value="UniProtKB-ARBA"/>
</dbReference>
<dbReference type="Gene3D" id="1.20.120.1630">
    <property type="match status" value="1"/>
</dbReference>
<comment type="subcellular location">
    <subcellularLocation>
        <location evidence="1">Endomembrane system</location>
        <topology evidence="1">Multi-pass membrane protein</topology>
    </subcellularLocation>
</comment>
<feature type="transmembrane region" description="Helical" evidence="5">
    <location>
        <begin position="41"/>
        <end position="59"/>
    </location>
</feature>
<evidence type="ECO:0000313" key="6">
    <source>
        <dbReference type="EMBL" id="HFC92034.1"/>
    </source>
</evidence>
<keyword evidence="4 5" id="KW-0472">Membrane</keyword>
<accession>A0A7V2T237</accession>
<name>A0A7V2T237_LEUMU</name>
<keyword evidence="2 5" id="KW-0812">Transmembrane</keyword>
<feature type="transmembrane region" description="Helical" evidence="5">
    <location>
        <begin position="90"/>
        <end position="120"/>
    </location>
</feature>
<evidence type="ECO:0000256" key="4">
    <source>
        <dbReference type="ARBA" id="ARBA00023136"/>
    </source>
</evidence>
<organism evidence="6">
    <name type="scientific">Leucothrix mucor</name>
    <dbReference type="NCBI Taxonomy" id="45248"/>
    <lineage>
        <taxon>Bacteria</taxon>
        <taxon>Pseudomonadati</taxon>
        <taxon>Pseudomonadota</taxon>
        <taxon>Gammaproteobacteria</taxon>
        <taxon>Thiotrichales</taxon>
        <taxon>Thiotrichaceae</taxon>
        <taxon>Leucothrix</taxon>
    </lineage>
</organism>
<dbReference type="AlphaFoldDB" id="A0A7V2T237"/>
<sequence length="151" mass="17455">MLKLLIPPPVYALMIGALMWLLSQNAPLAHFIPSPWNKIGLVFIVMAFSFELWSALLFFRSHTTVNPMKPDKSKTIVTTGTYQFTRNPMYLGLLTVLMGYAIWLGAMTPFLLLPLFVLLITTQQIIPEEEMLEKNFGKEYLDYKARVRRWI</sequence>
<dbReference type="PANTHER" id="PTHR12714">
    <property type="entry name" value="PROTEIN-S ISOPRENYLCYSTEINE O-METHYLTRANSFERASE"/>
    <property type="match status" value="1"/>
</dbReference>
<comment type="caution">
    <text evidence="6">The sequence shown here is derived from an EMBL/GenBank/DDBJ whole genome shotgun (WGS) entry which is preliminary data.</text>
</comment>
<dbReference type="Pfam" id="PF04191">
    <property type="entry name" value="PEMT"/>
    <property type="match status" value="1"/>
</dbReference>
<evidence type="ECO:0000256" key="1">
    <source>
        <dbReference type="ARBA" id="ARBA00004127"/>
    </source>
</evidence>
<evidence type="ECO:0000256" key="5">
    <source>
        <dbReference type="SAM" id="Phobius"/>
    </source>
</evidence>
<gene>
    <name evidence="6" type="ORF">ENJ51_04400</name>
</gene>
<keyword evidence="3 5" id="KW-1133">Transmembrane helix</keyword>
<proteinExistence type="predicted"/>
<evidence type="ECO:0000256" key="2">
    <source>
        <dbReference type="ARBA" id="ARBA00022692"/>
    </source>
</evidence>